<dbReference type="Gene3D" id="3.40.630.30">
    <property type="match status" value="1"/>
</dbReference>
<keyword evidence="2" id="KW-0012">Acyltransferase</keyword>
<dbReference type="AlphaFoldDB" id="A0A9D2QIU7"/>
<dbReference type="Pfam" id="PF13673">
    <property type="entry name" value="Acetyltransf_10"/>
    <property type="match status" value="1"/>
</dbReference>
<dbReference type="PANTHER" id="PTHR43877:SF2">
    <property type="entry name" value="AMINOALKYLPHOSPHONATE N-ACETYLTRANSFERASE-RELATED"/>
    <property type="match status" value="1"/>
</dbReference>
<sequence length="142" mass="16250">MKNSVAVYHSLPEEARKIREEVFIREQGFQEEFDEIDGYAVHLVLFCDGTPAAVCRFYTQKEEGGYVFGRLAVRKAYRGRSLGALLLAEAEREIKKAGGRTVRLHAQRQAQPFYEKQGYAAYGETDFDEGCPHVWMEKRLAP</sequence>
<evidence type="ECO:0000256" key="1">
    <source>
        <dbReference type="ARBA" id="ARBA00022679"/>
    </source>
</evidence>
<comment type="caution">
    <text evidence="4">The sequence shown here is derived from an EMBL/GenBank/DDBJ whole genome shotgun (WGS) entry which is preliminary data.</text>
</comment>
<protein>
    <submittedName>
        <fullName evidence="4">GNAT family N-acetyltransferase</fullName>
    </submittedName>
</protein>
<dbReference type="EMBL" id="DWVS01000059">
    <property type="protein sequence ID" value="HJC86888.1"/>
    <property type="molecule type" value="Genomic_DNA"/>
</dbReference>
<feature type="domain" description="N-acetyltransferase" evidence="3">
    <location>
        <begin position="2"/>
        <end position="141"/>
    </location>
</feature>
<evidence type="ECO:0000313" key="5">
    <source>
        <dbReference type="Proteomes" id="UP000823922"/>
    </source>
</evidence>
<organism evidence="4 5">
    <name type="scientific">Candidatus Eisenbergiella intestinigallinarum</name>
    <dbReference type="NCBI Taxonomy" id="2838549"/>
    <lineage>
        <taxon>Bacteria</taxon>
        <taxon>Bacillati</taxon>
        <taxon>Bacillota</taxon>
        <taxon>Clostridia</taxon>
        <taxon>Lachnospirales</taxon>
        <taxon>Lachnospiraceae</taxon>
        <taxon>Eisenbergiella</taxon>
    </lineage>
</organism>
<evidence type="ECO:0000259" key="3">
    <source>
        <dbReference type="PROSITE" id="PS51186"/>
    </source>
</evidence>
<dbReference type="InterPro" id="IPR000182">
    <property type="entry name" value="GNAT_dom"/>
</dbReference>
<reference evidence="4" key="2">
    <citation type="submission" date="2021-04" db="EMBL/GenBank/DDBJ databases">
        <authorList>
            <person name="Gilroy R."/>
        </authorList>
    </citation>
    <scope>NUCLEOTIDE SEQUENCE</scope>
    <source>
        <strain evidence="4">ChiBcec1-1630</strain>
    </source>
</reference>
<dbReference type="InterPro" id="IPR016181">
    <property type="entry name" value="Acyl_CoA_acyltransferase"/>
</dbReference>
<keyword evidence="1" id="KW-0808">Transferase</keyword>
<dbReference type="InterPro" id="IPR050832">
    <property type="entry name" value="Bact_Acetyltransf"/>
</dbReference>
<evidence type="ECO:0000256" key="2">
    <source>
        <dbReference type="ARBA" id="ARBA00023315"/>
    </source>
</evidence>
<gene>
    <name evidence="4" type="ORF">H9926_02600</name>
</gene>
<accession>A0A9D2QIU7</accession>
<proteinExistence type="predicted"/>
<dbReference type="PROSITE" id="PS51186">
    <property type="entry name" value="GNAT"/>
    <property type="match status" value="1"/>
</dbReference>
<dbReference type="CDD" id="cd04301">
    <property type="entry name" value="NAT_SF"/>
    <property type="match status" value="1"/>
</dbReference>
<dbReference type="Proteomes" id="UP000823922">
    <property type="component" value="Unassembled WGS sequence"/>
</dbReference>
<reference evidence="4" key="1">
    <citation type="journal article" date="2021" name="PeerJ">
        <title>Extensive microbial diversity within the chicken gut microbiome revealed by metagenomics and culture.</title>
        <authorList>
            <person name="Gilroy R."/>
            <person name="Ravi A."/>
            <person name="Getino M."/>
            <person name="Pursley I."/>
            <person name="Horton D.L."/>
            <person name="Alikhan N.F."/>
            <person name="Baker D."/>
            <person name="Gharbi K."/>
            <person name="Hall N."/>
            <person name="Watson M."/>
            <person name="Adriaenssens E.M."/>
            <person name="Foster-Nyarko E."/>
            <person name="Jarju S."/>
            <person name="Secka A."/>
            <person name="Antonio M."/>
            <person name="Oren A."/>
            <person name="Chaudhuri R.R."/>
            <person name="La Ragione R."/>
            <person name="Hildebrand F."/>
            <person name="Pallen M.J."/>
        </authorList>
    </citation>
    <scope>NUCLEOTIDE SEQUENCE</scope>
    <source>
        <strain evidence="4">ChiBcec1-1630</strain>
    </source>
</reference>
<name>A0A9D2QIU7_9FIRM</name>
<evidence type="ECO:0000313" key="4">
    <source>
        <dbReference type="EMBL" id="HJC86888.1"/>
    </source>
</evidence>
<dbReference type="PANTHER" id="PTHR43877">
    <property type="entry name" value="AMINOALKYLPHOSPHONATE N-ACETYLTRANSFERASE-RELATED-RELATED"/>
    <property type="match status" value="1"/>
</dbReference>
<dbReference type="GO" id="GO:0016747">
    <property type="term" value="F:acyltransferase activity, transferring groups other than amino-acyl groups"/>
    <property type="evidence" value="ECO:0007669"/>
    <property type="project" value="InterPro"/>
</dbReference>
<dbReference type="SUPFAM" id="SSF55729">
    <property type="entry name" value="Acyl-CoA N-acyltransferases (Nat)"/>
    <property type="match status" value="1"/>
</dbReference>